<dbReference type="InterPro" id="IPR008979">
    <property type="entry name" value="Galactose-bd-like_sf"/>
</dbReference>
<dbReference type="Gene3D" id="2.60.120.260">
    <property type="entry name" value="Galactose-binding domain-like"/>
    <property type="match status" value="1"/>
</dbReference>
<proteinExistence type="predicted"/>
<evidence type="ECO:0000313" key="1">
    <source>
        <dbReference type="EMBL" id="WAQ93056.1"/>
    </source>
</evidence>
<dbReference type="SUPFAM" id="SSF49785">
    <property type="entry name" value="Galactose-binding domain-like"/>
    <property type="match status" value="1"/>
</dbReference>
<dbReference type="InterPro" id="IPR017853">
    <property type="entry name" value="GH"/>
</dbReference>
<evidence type="ECO:0008006" key="3">
    <source>
        <dbReference type="Google" id="ProtNLM"/>
    </source>
</evidence>
<dbReference type="EMBL" id="CP110438">
    <property type="protein sequence ID" value="WAQ93056.1"/>
    <property type="molecule type" value="Genomic_DNA"/>
</dbReference>
<dbReference type="GeneID" id="77805515"/>
<gene>
    <name evidence="1" type="ORF">PtA15_18A112</name>
</gene>
<dbReference type="PANTHER" id="PTHR42732:SF2">
    <property type="entry name" value="BETA-MANNOSIDASE"/>
    <property type="match status" value="1"/>
</dbReference>
<dbReference type="InterPro" id="IPR051913">
    <property type="entry name" value="GH2_Domain-Containing"/>
</dbReference>
<dbReference type="SUPFAM" id="SSF51445">
    <property type="entry name" value="(Trans)glycosidases"/>
    <property type="match status" value="1"/>
</dbReference>
<organism evidence="1 2">
    <name type="scientific">Puccinia triticina</name>
    <dbReference type="NCBI Taxonomy" id="208348"/>
    <lineage>
        <taxon>Eukaryota</taxon>
        <taxon>Fungi</taxon>
        <taxon>Dikarya</taxon>
        <taxon>Basidiomycota</taxon>
        <taxon>Pucciniomycotina</taxon>
        <taxon>Pucciniomycetes</taxon>
        <taxon>Pucciniales</taxon>
        <taxon>Pucciniaceae</taxon>
        <taxon>Puccinia</taxon>
    </lineage>
</organism>
<accession>A0ABY7D9M8</accession>
<sequence>MFFSPSILLSYFPIHFSGSWSVAASSDCQAPAPYKLKTPPFTTDWTVGASPWPEYSPPLLRRQHGINLNGPWQFKPAKKFKTHPTADVASIVKFWHLSRWKCFATIFVNGKSVGFHRGGYFKFSLDLTDALKGPGQENELLVFVYDPTDSKDTLIPLGNEGLGQFKLSEIELTPKVKELDPTRTVLSVSGWRDSGAGDFHDNHHYPYPQCGTPFYSLPSTPYNPARIAVQGEFSEIGHIPDRQNLWNVQSHIDTLNQTYKVASSIEIWNYRAICFVEDLRDQAQLFSCSGGVFTVSIMSDLAD</sequence>
<name>A0ABY7D9M8_9BASI</name>
<evidence type="ECO:0000313" key="2">
    <source>
        <dbReference type="Proteomes" id="UP001164743"/>
    </source>
</evidence>
<dbReference type="Proteomes" id="UP001164743">
    <property type="component" value="Chromosome 18A"/>
</dbReference>
<protein>
    <recommendedName>
        <fullName evidence="3">Glycosyl hydrolases family 2 sugar binding domain-containing protein</fullName>
    </recommendedName>
</protein>
<reference evidence="1" key="1">
    <citation type="submission" date="2022-10" db="EMBL/GenBank/DDBJ databases">
        <title>Puccinia triticina Genome sequencing and assembly.</title>
        <authorList>
            <person name="Li C."/>
        </authorList>
    </citation>
    <scope>NUCLEOTIDE SEQUENCE</scope>
    <source>
        <strain evidence="1">Pt15</strain>
    </source>
</reference>
<dbReference type="RefSeq" id="XP_053028611.1">
    <property type="nucleotide sequence ID" value="XM_053164620.1"/>
</dbReference>
<dbReference type="PANTHER" id="PTHR42732">
    <property type="entry name" value="BETA-GALACTOSIDASE"/>
    <property type="match status" value="1"/>
</dbReference>
<keyword evidence="2" id="KW-1185">Reference proteome</keyword>